<dbReference type="SUPFAM" id="SSF53649">
    <property type="entry name" value="Alkaline phosphatase-like"/>
    <property type="match status" value="1"/>
</dbReference>
<dbReference type="RefSeq" id="WP_037769638.1">
    <property type="nucleotide sequence ID" value="NZ_JAHSSQ010000018.1"/>
</dbReference>
<evidence type="ECO:0000256" key="1">
    <source>
        <dbReference type="SAM" id="MobiDB-lite"/>
    </source>
</evidence>
<evidence type="ECO:0000313" key="3">
    <source>
        <dbReference type="Proteomes" id="UP000758701"/>
    </source>
</evidence>
<protein>
    <recommendedName>
        <fullName evidence="4">N-sulphoglucosamine sulphohydrolase C-terminal domain-containing protein</fullName>
    </recommendedName>
</protein>
<reference evidence="2 3" key="1">
    <citation type="submission" date="2021-06" db="EMBL/GenBank/DDBJ databases">
        <title>Ecological speciation of a Streptomyces species isolated from different habitats and geographic origins.</title>
        <authorList>
            <person name="Wang J."/>
        </authorList>
    </citation>
    <scope>NUCLEOTIDE SEQUENCE [LARGE SCALE GENOMIC DNA]</scope>
    <source>
        <strain evidence="2 3">FXJ8.012</strain>
    </source>
</reference>
<evidence type="ECO:0008006" key="4">
    <source>
        <dbReference type="Google" id="ProtNLM"/>
    </source>
</evidence>
<sequence>MSRRAQLVDNRDRPGFAEAFRPATGKRPAEELYDLASDPHSLRNLAGEARCAPVRARLSAQLRLWMLRTHDRRAADPRTDFWDHVEYFG</sequence>
<keyword evidence="3" id="KW-1185">Reference proteome</keyword>
<dbReference type="EMBL" id="JAHSTP010000011">
    <property type="protein sequence ID" value="MBZ6154409.1"/>
    <property type="molecule type" value="Genomic_DNA"/>
</dbReference>
<evidence type="ECO:0000313" key="2">
    <source>
        <dbReference type="EMBL" id="MBZ6154409.1"/>
    </source>
</evidence>
<dbReference type="InterPro" id="IPR017850">
    <property type="entry name" value="Alkaline_phosphatase_core_sf"/>
</dbReference>
<organism evidence="2 3">
    <name type="scientific">Streptomyces olivaceus</name>
    <dbReference type="NCBI Taxonomy" id="47716"/>
    <lineage>
        <taxon>Bacteria</taxon>
        <taxon>Bacillati</taxon>
        <taxon>Actinomycetota</taxon>
        <taxon>Actinomycetes</taxon>
        <taxon>Kitasatosporales</taxon>
        <taxon>Streptomycetaceae</taxon>
        <taxon>Streptomyces</taxon>
    </lineage>
</organism>
<comment type="caution">
    <text evidence="2">The sequence shown here is derived from an EMBL/GenBank/DDBJ whole genome shotgun (WGS) entry which is preliminary data.</text>
</comment>
<proteinExistence type="predicted"/>
<dbReference type="Proteomes" id="UP000758701">
    <property type="component" value="Unassembled WGS sequence"/>
</dbReference>
<gene>
    <name evidence="2" type="ORF">KVH32_25110</name>
</gene>
<dbReference type="Gene3D" id="3.40.720.10">
    <property type="entry name" value="Alkaline Phosphatase, subunit A"/>
    <property type="match status" value="1"/>
</dbReference>
<name>A0ABS7W8Z1_STROV</name>
<accession>A0ABS7W8Z1</accession>
<feature type="region of interest" description="Disordered" evidence="1">
    <location>
        <begin position="1"/>
        <end position="21"/>
    </location>
</feature>